<reference evidence="6 7" key="1">
    <citation type="submission" date="2021-02" db="EMBL/GenBank/DDBJ databases">
        <title>Leishmania (Mundinia) enrietti genome sequencing and assembly.</title>
        <authorList>
            <person name="Almutairi H."/>
            <person name="Gatherer D."/>
        </authorList>
    </citation>
    <scope>NUCLEOTIDE SEQUENCE [LARGE SCALE GENOMIC DNA]</scope>
    <source>
        <strain evidence="6">CUR178</strain>
    </source>
</reference>
<dbReference type="FunFam" id="3.30.63.10:FF:000002">
    <property type="entry name" value="Guanylate kinase 1"/>
    <property type="match status" value="1"/>
</dbReference>
<dbReference type="EMBL" id="JAFHKP010000036">
    <property type="protein sequence ID" value="KAG5465528.1"/>
    <property type="molecule type" value="Genomic_DNA"/>
</dbReference>
<feature type="region of interest" description="Disordered" evidence="4">
    <location>
        <begin position="177"/>
        <end position="214"/>
    </location>
</feature>
<evidence type="ECO:0000256" key="2">
    <source>
        <dbReference type="ARBA" id="ARBA00022679"/>
    </source>
</evidence>
<dbReference type="Gene3D" id="3.40.50.300">
    <property type="entry name" value="P-loop containing nucleotide triphosphate hydrolases"/>
    <property type="match status" value="2"/>
</dbReference>
<keyword evidence="7" id="KW-1185">Reference proteome</keyword>
<comment type="caution">
    <text evidence="6">The sequence shown here is derived from an EMBL/GenBank/DDBJ whole genome shotgun (WGS) entry which is preliminary data.</text>
</comment>
<dbReference type="KEGG" id="lenr:94167534"/>
<keyword evidence="3" id="KW-0418">Kinase</keyword>
<dbReference type="PROSITE" id="PS00856">
    <property type="entry name" value="GUANYLATE_KINASE_1"/>
    <property type="match status" value="1"/>
</dbReference>
<dbReference type="AlphaFoldDB" id="A0A836GKJ6"/>
<dbReference type="PROSITE" id="PS50052">
    <property type="entry name" value="GUANYLATE_KINASE_2"/>
    <property type="match status" value="1"/>
</dbReference>
<organism evidence="6 7">
    <name type="scientific">Leishmania enriettii</name>
    <dbReference type="NCBI Taxonomy" id="5663"/>
    <lineage>
        <taxon>Eukaryota</taxon>
        <taxon>Discoba</taxon>
        <taxon>Euglenozoa</taxon>
        <taxon>Kinetoplastea</taxon>
        <taxon>Metakinetoplastina</taxon>
        <taxon>Trypanosomatida</taxon>
        <taxon>Trypanosomatidae</taxon>
        <taxon>Leishmaniinae</taxon>
        <taxon>Leishmania</taxon>
    </lineage>
</organism>
<gene>
    <name evidence="6" type="ORF">CUR178_00233</name>
</gene>
<evidence type="ECO:0000313" key="6">
    <source>
        <dbReference type="EMBL" id="KAG5465528.1"/>
    </source>
</evidence>
<dbReference type="Pfam" id="PF00625">
    <property type="entry name" value="Guanylate_kin"/>
    <property type="match status" value="2"/>
</dbReference>
<comment type="similarity">
    <text evidence="1">Belongs to the guanylate kinase family.</text>
</comment>
<dbReference type="SMART" id="SM00072">
    <property type="entry name" value="GuKc"/>
    <property type="match status" value="1"/>
</dbReference>
<dbReference type="InterPro" id="IPR008145">
    <property type="entry name" value="GK/Ca_channel_bsu"/>
</dbReference>
<feature type="domain" description="Guanylate kinase-like" evidence="5">
    <location>
        <begin position="42"/>
        <end position="317"/>
    </location>
</feature>
<evidence type="ECO:0000259" key="5">
    <source>
        <dbReference type="PROSITE" id="PS50052"/>
    </source>
</evidence>
<evidence type="ECO:0000256" key="1">
    <source>
        <dbReference type="ARBA" id="ARBA00005790"/>
    </source>
</evidence>
<name>A0A836GKJ6_LEIEN</name>
<feature type="compositionally biased region" description="Low complexity" evidence="4">
    <location>
        <begin position="193"/>
        <end position="205"/>
    </location>
</feature>
<proteinExistence type="inferred from homology"/>
<dbReference type="OrthoDB" id="6334211at2759"/>
<dbReference type="GO" id="GO:0004385">
    <property type="term" value="F:GMP kinase activity"/>
    <property type="evidence" value="ECO:0007669"/>
    <property type="project" value="TreeGrafter"/>
</dbReference>
<dbReference type="InterPro" id="IPR008144">
    <property type="entry name" value="Guanylate_kin-like_dom"/>
</dbReference>
<evidence type="ECO:0000256" key="3">
    <source>
        <dbReference type="ARBA" id="ARBA00022777"/>
    </source>
</evidence>
<protein>
    <recommendedName>
        <fullName evidence="5">Guanylate kinase-like domain-containing protein</fullName>
    </recommendedName>
</protein>
<sequence>MSAAPKASMPVISTVAVASAAHNAARRAMEPLKDTVSLKRLVDVLLFVGPSGCGKSTMIHRLQRDWPTLFEFSVSHTTRRPRRGEVPGQHYHFVTREEFQQLIDMGSMIEHSHLGFHEASSSSSHSRPVGDLYGTSKKAVSVVLEHNRVVLMDTDLRGAINMKRYCAGQMVSMRPVKASQTGRGVAQQDNRTASPAQAPLALSPSQPAPVPLESKHSVAPTRATLSECAALSPASCPESKATRTLRCMIIFIAPPSMEVLEQRLRGRKSETEASLQLRMQLNKQWMQWARENQSLFDYYIVNDDLELCYAKVKSIVQSEVLKVESSL</sequence>
<dbReference type="RefSeq" id="XP_067688127.1">
    <property type="nucleotide sequence ID" value="XM_067832024.1"/>
</dbReference>
<evidence type="ECO:0000313" key="7">
    <source>
        <dbReference type="Proteomes" id="UP000674179"/>
    </source>
</evidence>
<keyword evidence="2" id="KW-0808">Transferase</keyword>
<accession>A0A836GKJ6</accession>
<dbReference type="GeneID" id="94167534"/>
<dbReference type="PANTHER" id="PTHR23117:SF13">
    <property type="entry name" value="GUANYLATE KINASE"/>
    <property type="match status" value="1"/>
</dbReference>
<dbReference type="Proteomes" id="UP000674179">
    <property type="component" value="Chromosome 36"/>
</dbReference>
<feature type="compositionally biased region" description="Polar residues" evidence="4">
    <location>
        <begin position="178"/>
        <end position="192"/>
    </location>
</feature>
<evidence type="ECO:0000256" key="4">
    <source>
        <dbReference type="SAM" id="MobiDB-lite"/>
    </source>
</evidence>
<dbReference type="InterPro" id="IPR027417">
    <property type="entry name" value="P-loop_NTPase"/>
</dbReference>
<dbReference type="CDD" id="cd00071">
    <property type="entry name" value="GMPK"/>
    <property type="match status" value="1"/>
</dbReference>
<dbReference type="SUPFAM" id="SSF52540">
    <property type="entry name" value="P-loop containing nucleoside triphosphate hydrolases"/>
    <property type="match status" value="2"/>
</dbReference>
<dbReference type="InterPro" id="IPR020590">
    <property type="entry name" value="Guanylate_kinase_CS"/>
</dbReference>
<dbReference type="PANTHER" id="PTHR23117">
    <property type="entry name" value="GUANYLATE KINASE-RELATED"/>
    <property type="match status" value="1"/>
</dbReference>
<dbReference type="GO" id="GO:0005829">
    <property type="term" value="C:cytosol"/>
    <property type="evidence" value="ECO:0007669"/>
    <property type="project" value="TreeGrafter"/>
</dbReference>